<feature type="chain" id="PRO_5030686517" evidence="15">
    <location>
        <begin position="22"/>
        <end position="765"/>
    </location>
</feature>
<keyword evidence="4" id="KW-0410">Iron transport</keyword>
<keyword evidence="2 12" id="KW-0813">Transport</keyword>
<keyword evidence="18" id="KW-0675">Receptor</keyword>
<keyword evidence="9 14" id="KW-0798">TonB box</keyword>
<feature type="domain" description="TonB-dependent receptor-like beta-barrel" evidence="16">
    <location>
        <begin position="255"/>
        <end position="730"/>
    </location>
</feature>
<evidence type="ECO:0000256" key="1">
    <source>
        <dbReference type="ARBA" id="ARBA00004571"/>
    </source>
</evidence>
<comment type="similarity">
    <text evidence="12 14">Belongs to the TonB-dependent receptor family.</text>
</comment>
<evidence type="ECO:0000313" key="18">
    <source>
        <dbReference type="EMBL" id="MBC2665986.1"/>
    </source>
</evidence>
<dbReference type="AlphaFoldDB" id="A0A7X1FS66"/>
<dbReference type="GO" id="GO:0009279">
    <property type="term" value="C:cell outer membrane"/>
    <property type="evidence" value="ECO:0007669"/>
    <property type="project" value="UniProtKB-SubCell"/>
</dbReference>
<dbReference type="GO" id="GO:0006826">
    <property type="term" value="P:iron ion transport"/>
    <property type="evidence" value="ECO:0007669"/>
    <property type="project" value="UniProtKB-KW"/>
</dbReference>
<protein>
    <submittedName>
        <fullName evidence="18">TonB-dependent receptor</fullName>
    </submittedName>
</protein>
<evidence type="ECO:0000256" key="2">
    <source>
        <dbReference type="ARBA" id="ARBA00022448"/>
    </source>
</evidence>
<reference evidence="18 19" key="1">
    <citation type="submission" date="2020-08" db="EMBL/GenBank/DDBJ databases">
        <title>The genome sequence of type strain Novosphingobium flavum NBRC 111647.</title>
        <authorList>
            <person name="Liu Y."/>
        </authorList>
    </citation>
    <scope>NUCLEOTIDE SEQUENCE [LARGE SCALE GENOMIC DNA]</scope>
    <source>
        <strain evidence="18 19">NBRC 111647</strain>
    </source>
</reference>
<evidence type="ECO:0000256" key="4">
    <source>
        <dbReference type="ARBA" id="ARBA00022496"/>
    </source>
</evidence>
<evidence type="ECO:0000256" key="12">
    <source>
        <dbReference type="PROSITE-ProRule" id="PRU01360"/>
    </source>
</evidence>
<dbReference type="InterPro" id="IPR036942">
    <property type="entry name" value="Beta-barrel_TonB_sf"/>
</dbReference>
<evidence type="ECO:0000256" key="3">
    <source>
        <dbReference type="ARBA" id="ARBA00022452"/>
    </source>
</evidence>
<evidence type="ECO:0000256" key="13">
    <source>
        <dbReference type="PROSITE-ProRule" id="PRU10144"/>
    </source>
</evidence>
<keyword evidence="11 12" id="KW-0998">Cell outer membrane</keyword>
<evidence type="ECO:0000256" key="6">
    <source>
        <dbReference type="ARBA" id="ARBA00022729"/>
    </source>
</evidence>
<feature type="domain" description="TonB-dependent receptor plug" evidence="17">
    <location>
        <begin position="53"/>
        <end position="159"/>
    </location>
</feature>
<dbReference type="Gene3D" id="2.40.170.20">
    <property type="entry name" value="TonB-dependent receptor, beta-barrel domain"/>
    <property type="match status" value="1"/>
</dbReference>
<feature type="short sequence motif" description="TonB C-terminal box" evidence="13">
    <location>
        <begin position="748"/>
        <end position="765"/>
    </location>
</feature>
<evidence type="ECO:0000259" key="17">
    <source>
        <dbReference type="Pfam" id="PF07715"/>
    </source>
</evidence>
<evidence type="ECO:0000313" key="19">
    <source>
        <dbReference type="Proteomes" id="UP000566813"/>
    </source>
</evidence>
<dbReference type="EMBL" id="JACLAW010000007">
    <property type="protein sequence ID" value="MBC2665986.1"/>
    <property type="molecule type" value="Genomic_DNA"/>
</dbReference>
<dbReference type="InterPro" id="IPR039426">
    <property type="entry name" value="TonB-dep_rcpt-like"/>
</dbReference>
<dbReference type="InterPro" id="IPR012910">
    <property type="entry name" value="Plug_dom"/>
</dbReference>
<keyword evidence="19" id="KW-1185">Reference proteome</keyword>
<keyword evidence="8" id="KW-0406">Ion transport</keyword>
<keyword evidence="3 12" id="KW-1134">Transmembrane beta strand</keyword>
<name>A0A7X1FS66_9SPHN</name>
<evidence type="ECO:0000256" key="7">
    <source>
        <dbReference type="ARBA" id="ARBA00023004"/>
    </source>
</evidence>
<comment type="subcellular location">
    <subcellularLocation>
        <location evidence="1 12">Cell outer membrane</location>
        <topology evidence="1 12">Multi-pass membrane protein</topology>
    </subcellularLocation>
</comment>
<organism evidence="18 19">
    <name type="scientific">Novosphingobium flavum</name>
    <dbReference type="NCBI Taxonomy" id="1778672"/>
    <lineage>
        <taxon>Bacteria</taxon>
        <taxon>Pseudomonadati</taxon>
        <taxon>Pseudomonadota</taxon>
        <taxon>Alphaproteobacteria</taxon>
        <taxon>Sphingomonadales</taxon>
        <taxon>Sphingomonadaceae</taxon>
        <taxon>Novosphingobium</taxon>
    </lineage>
</organism>
<keyword evidence="5 12" id="KW-0812">Transmembrane</keyword>
<evidence type="ECO:0000256" key="10">
    <source>
        <dbReference type="ARBA" id="ARBA00023136"/>
    </source>
</evidence>
<dbReference type="Proteomes" id="UP000566813">
    <property type="component" value="Unassembled WGS sequence"/>
</dbReference>
<dbReference type="InterPro" id="IPR000531">
    <property type="entry name" value="Beta-barrel_TonB"/>
</dbReference>
<dbReference type="InterPro" id="IPR010917">
    <property type="entry name" value="TonB_rcpt_CS"/>
</dbReference>
<proteinExistence type="inferred from homology"/>
<accession>A0A7X1FS66</accession>
<dbReference type="PROSITE" id="PS52016">
    <property type="entry name" value="TONB_DEPENDENT_REC_3"/>
    <property type="match status" value="1"/>
</dbReference>
<dbReference type="Pfam" id="PF07715">
    <property type="entry name" value="Plug"/>
    <property type="match status" value="1"/>
</dbReference>
<comment type="caution">
    <text evidence="18">The sequence shown here is derived from an EMBL/GenBank/DDBJ whole genome shotgun (WGS) entry which is preliminary data.</text>
</comment>
<keyword evidence="10 12" id="KW-0472">Membrane</keyword>
<keyword evidence="6 15" id="KW-0732">Signal</keyword>
<evidence type="ECO:0000256" key="11">
    <source>
        <dbReference type="ARBA" id="ARBA00023237"/>
    </source>
</evidence>
<evidence type="ECO:0000256" key="15">
    <source>
        <dbReference type="SAM" id="SignalP"/>
    </source>
</evidence>
<evidence type="ECO:0000256" key="14">
    <source>
        <dbReference type="RuleBase" id="RU003357"/>
    </source>
</evidence>
<dbReference type="PROSITE" id="PS01156">
    <property type="entry name" value="TONB_DEPENDENT_REC_2"/>
    <property type="match status" value="1"/>
</dbReference>
<dbReference type="PANTHER" id="PTHR32552">
    <property type="entry name" value="FERRICHROME IRON RECEPTOR-RELATED"/>
    <property type="match status" value="1"/>
</dbReference>
<evidence type="ECO:0000256" key="5">
    <source>
        <dbReference type="ARBA" id="ARBA00022692"/>
    </source>
</evidence>
<evidence type="ECO:0000259" key="16">
    <source>
        <dbReference type="Pfam" id="PF00593"/>
    </source>
</evidence>
<dbReference type="PANTHER" id="PTHR32552:SF81">
    <property type="entry name" value="TONB-DEPENDENT OUTER MEMBRANE RECEPTOR"/>
    <property type="match status" value="1"/>
</dbReference>
<gene>
    <name evidence="18" type="ORF">H7F51_10650</name>
</gene>
<evidence type="ECO:0000256" key="8">
    <source>
        <dbReference type="ARBA" id="ARBA00023065"/>
    </source>
</evidence>
<feature type="signal peptide" evidence="15">
    <location>
        <begin position="1"/>
        <end position="21"/>
    </location>
</feature>
<dbReference type="Pfam" id="PF00593">
    <property type="entry name" value="TonB_dep_Rec_b-barrel"/>
    <property type="match status" value="1"/>
</dbReference>
<dbReference type="SUPFAM" id="SSF56935">
    <property type="entry name" value="Porins"/>
    <property type="match status" value="1"/>
</dbReference>
<sequence length="765" mass="82236">MRHRTVLQTILISTISAGALAATPALAQAATEGEAEAPIADIVVTAQKREERAQNVPIALTALGAAELKAAGVTDTAGLRAAVPALNVTTATGGYALPRIRGIGSTGQGPGIENPVAVYVDGVYYGAAFGVLQSLFDAQQVTVLKGPQGTLFGRNATGGLIQIATMGPSSKWTGKAEVGYGNFQTMNTAAYLSGPISDTLSFSLSGQFENRDKGFGKNLFTGGNINSGEGYALRGKLKWQAADTSVLLSADANGRNASEPAFRNFTLNTLGQNVTNQIIALGGNPERDIYADFDPYLRTRQKGGSVTIEQGLGGVSLKSITAYRDTKIRAYFDPDGTVQPQLRIDNYQYDRQFTQELNLLSEANGPLKWVVGGFYMWNSAGTEPGRTTGTRTFGGNGYTDNVNNVRLKSLSGFGEVTWSFDQDTHLIAGIRYTNDDRSLTAQTNSYNGATSTFTAGTPVSDSHTFKKTTWRLSLDHRFSPEVMLYASYNRGFRSGTYIAQAFTAGSAPLLNPEEVDAFEVGLKTDLFGRRVRLNVAGFYYDEKNIQVMQVISGVQNVYNARGAHIYGLDADLNWSVTKNLRLFGGLNLTHARYTSFTDAVLSIPYPVASTFNVTNLTYVNSKTGQTVANTACLGTFGSPLTQLGGNCLYYGDASGHKLQNTPELTFSLGGAFDVPTQAGLFTLSGNVYYNDGFVGSPDERVTQSKYTLVDASLTWHHPNEHMYAKVWGRNLTDAFYRTQIGASNSGDNGTYGAPRTYGATIGFEF</sequence>
<keyword evidence="7" id="KW-0408">Iron</keyword>
<dbReference type="RefSeq" id="WP_185664290.1">
    <property type="nucleotide sequence ID" value="NZ_JACLAW010000007.1"/>
</dbReference>
<evidence type="ECO:0000256" key="9">
    <source>
        <dbReference type="ARBA" id="ARBA00023077"/>
    </source>
</evidence>